<sequence>MKQLKFLIIALGMAFTIACDDNESPQPTVSENGFLILNEGAFQGSNASLSYFSMSDSTVTNDVFFAANNRSLGDQAQGITGYDGNIFLTIQNSGKIEIINSTDFSEISTVDSRLTSPRYTYAGSEGIYVSDWNDGYNGWLKKVDPSNFQVIDSVETGSGPSLPNAINGKIWVPNAGGYSTDSTVSIFNTDLSFDKEIYTGINPAFIIEDAAGKVWVICKGKSWPAEGVRPSSIMKYDRNGNFEQEIAGPDGGYFNSASYNSTSGLIYLGTSDGIHVLDVQTGQLTESLIDISGVYGMEYIEANDWIAVAVPVGFTTAGEIHIFNTDGSFVKKETVGIAPNGFTYVQK</sequence>
<accession>A0ABT3RU60</accession>
<feature type="signal peptide" evidence="1">
    <location>
        <begin position="1"/>
        <end position="18"/>
    </location>
</feature>
<evidence type="ECO:0000256" key="1">
    <source>
        <dbReference type="SAM" id="SignalP"/>
    </source>
</evidence>
<keyword evidence="1" id="KW-0732">Signal</keyword>
<dbReference type="Proteomes" id="UP001209885">
    <property type="component" value="Unassembled WGS sequence"/>
</dbReference>
<organism evidence="2 3">
    <name type="scientific">Mangrovivirga halotolerans</name>
    <dbReference type="NCBI Taxonomy" id="2993936"/>
    <lineage>
        <taxon>Bacteria</taxon>
        <taxon>Pseudomonadati</taxon>
        <taxon>Bacteroidota</taxon>
        <taxon>Cytophagia</taxon>
        <taxon>Cytophagales</taxon>
        <taxon>Mangrovivirgaceae</taxon>
        <taxon>Mangrovivirga</taxon>
    </lineage>
</organism>
<dbReference type="EMBL" id="JAPFQN010000007">
    <property type="protein sequence ID" value="MCX2745107.1"/>
    <property type="molecule type" value="Genomic_DNA"/>
</dbReference>
<keyword evidence="3" id="KW-1185">Reference proteome</keyword>
<feature type="chain" id="PRO_5046782066" description="Cell surface protein" evidence="1">
    <location>
        <begin position="19"/>
        <end position="347"/>
    </location>
</feature>
<evidence type="ECO:0000313" key="3">
    <source>
        <dbReference type="Proteomes" id="UP001209885"/>
    </source>
</evidence>
<evidence type="ECO:0000313" key="2">
    <source>
        <dbReference type="EMBL" id="MCX2745107.1"/>
    </source>
</evidence>
<reference evidence="2 3" key="1">
    <citation type="submission" date="2022-11" db="EMBL/GenBank/DDBJ databases">
        <title>The characterization of three novel Bacteroidetes species and genomic analysis of their roles in tidal elemental geochemical cycles.</title>
        <authorList>
            <person name="Ma K."/>
        </authorList>
    </citation>
    <scope>NUCLEOTIDE SEQUENCE [LARGE SCALE GENOMIC DNA]</scope>
    <source>
        <strain evidence="2 3">M17</strain>
    </source>
</reference>
<dbReference type="RefSeq" id="WP_266057653.1">
    <property type="nucleotide sequence ID" value="NZ_JAPFQN010000007.1"/>
</dbReference>
<dbReference type="Gene3D" id="2.130.10.10">
    <property type="entry name" value="YVTN repeat-like/Quinoprotein amine dehydrogenase"/>
    <property type="match status" value="1"/>
</dbReference>
<evidence type="ECO:0008006" key="4">
    <source>
        <dbReference type="Google" id="ProtNLM"/>
    </source>
</evidence>
<dbReference type="PROSITE" id="PS51257">
    <property type="entry name" value="PROKAR_LIPOPROTEIN"/>
    <property type="match status" value="1"/>
</dbReference>
<proteinExistence type="predicted"/>
<dbReference type="Pfam" id="PF16819">
    <property type="entry name" value="DUF5074"/>
    <property type="match status" value="1"/>
</dbReference>
<name>A0ABT3RU60_9BACT</name>
<gene>
    <name evidence="2" type="ORF">OO013_14600</name>
</gene>
<protein>
    <recommendedName>
        <fullName evidence="4">Cell surface protein</fullName>
    </recommendedName>
</protein>
<dbReference type="InterPro" id="IPR031815">
    <property type="entry name" value="DUF5074"/>
</dbReference>
<comment type="caution">
    <text evidence="2">The sequence shown here is derived from an EMBL/GenBank/DDBJ whole genome shotgun (WGS) entry which is preliminary data.</text>
</comment>
<dbReference type="SUPFAM" id="SSF50969">
    <property type="entry name" value="YVTN repeat-like/Quinoprotein amine dehydrogenase"/>
    <property type="match status" value="1"/>
</dbReference>
<dbReference type="InterPro" id="IPR015943">
    <property type="entry name" value="WD40/YVTN_repeat-like_dom_sf"/>
</dbReference>
<dbReference type="InterPro" id="IPR011044">
    <property type="entry name" value="Quino_amine_DH_bsu"/>
</dbReference>